<keyword evidence="4 7" id="KW-0812">Transmembrane</keyword>
<dbReference type="EMBL" id="CP003167">
    <property type="protein sequence ID" value="AGB02298.1"/>
    <property type="molecule type" value="Genomic_DNA"/>
</dbReference>
<dbReference type="AlphaFoldDB" id="L0HG54"/>
<dbReference type="STRING" id="593750.Metfor_1255"/>
<dbReference type="PANTHER" id="PTHR43302">
    <property type="entry name" value="TRANSPORTER ARSB-RELATED"/>
    <property type="match status" value="1"/>
</dbReference>
<dbReference type="HOGENOM" id="CLU_011920_3_0_2"/>
<feature type="transmembrane region" description="Helical" evidence="7">
    <location>
        <begin position="220"/>
        <end position="241"/>
    </location>
</feature>
<dbReference type="FunCoup" id="L0HG54">
    <property type="interactions" value="13"/>
</dbReference>
<keyword evidence="10" id="KW-1185">Reference proteome</keyword>
<evidence type="ECO:0000256" key="3">
    <source>
        <dbReference type="ARBA" id="ARBA00022475"/>
    </source>
</evidence>
<dbReference type="InParanoid" id="L0HG54"/>
<evidence type="ECO:0000256" key="5">
    <source>
        <dbReference type="ARBA" id="ARBA00022989"/>
    </source>
</evidence>
<feature type="transmembrane region" description="Helical" evidence="7">
    <location>
        <begin position="59"/>
        <end position="79"/>
    </location>
</feature>
<evidence type="ECO:0000256" key="1">
    <source>
        <dbReference type="ARBA" id="ARBA00004651"/>
    </source>
</evidence>
<dbReference type="InterPro" id="IPR004680">
    <property type="entry name" value="Cit_transptr-like_dom"/>
</dbReference>
<feature type="transmembrane region" description="Helical" evidence="7">
    <location>
        <begin position="316"/>
        <end position="336"/>
    </location>
</feature>
<feature type="transmembrane region" description="Helical" evidence="7">
    <location>
        <begin position="99"/>
        <end position="125"/>
    </location>
</feature>
<protein>
    <submittedName>
        <fullName evidence="9">Na+/H+ antiporter NhaD-like permease</fullName>
    </submittedName>
</protein>
<evidence type="ECO:0000313" key="9">
    <source>
        <dbReference type="EMBL" id="AGB02298.1"/>
    </source>
</evidence>
<keyword evidence="6 7" id="KW-0472">Membrane</keyword>
<evidence type="ECO:0000256" key="6">
    <source>
        <dbReference type="ARBA" id="ARBA00023136"/>
    </source>
</evidence>
<accession>L0HG54</accession>
<dbReference type="Proteomes" id="UP000010824">
    <property type="component" value="Chromosome"/>
</dbReference>
<evidence type="ECO:0000256" key="7">
    <source>
        <dbReference type="SAM" id="Phobius"/>
    </source>
</evidence>
<evidence type="ECO:0000256" key="4">
    <source>
        <dbReference type="ARBA" id="ARBA00022692"/>
    </source>
</evidence>
<dbReference type="PANTHER" id="PTHR43302:SF5">
    <property type="entry name" value="TRANSPORTER ARSB-RELATED"/>
    <property type="match status" value="1"/>
</dbReference>
<feature type="domain" description="Citrate transporter-like" evidence="8">
    <location>
        <begin position="16"/>
        <end position="354"/>
    </location>
</feature>
<sequence precursor="true">MTTYLPILVLAAVFLLIAIRQVGRFNLKIWQIMLGGAVAVLVTGQISPADALFAIDPSVMLFLFGMFVVGEAMVASGYLSCIAHRFFARAKNPDQVVLFILFGMGILSALLMNDTLAVIGTPLVLGLAASRKISPKLLLLALAIAITTGSVMSPIGNPQNLLVALNAGITSPFVTFAVWLVIPTLICLSLSWGVLRWIYRGEFAQCTFAELPVPACDDKLMLLSKVSLAIILLLAAINITASLVTGSMLVTLPLIAIGAALPIILFSHRRVEIVKSIDWCTLVFFAAMFVLMESVWQTGFFQSLVSGGMLASIPALLGTSIVFSQFISNVPFVALFQPLVTEAGAGTAQLMALAAGSTIAGNLTILGAASNVIIIQNAEKQGVPLTFFEFMKVGVPLTVLQVLVYWGWLALAG</sequence>
<organism evidence="9 10">
    <name type="scientific">Methanoregula formicica (strain DSM 22288 / NBRC 105244 / SMSP)</name>
    <dbReference type="NCBI Taxonomy" id="593750"/>
    <lineage>
        <taxon>Archaea</taxon>
        <taxon>Methanobacteriati</taxon>
        <taxon>Methanobacteriota</taxon>
        <taxon>Stenosarchaea group</taxon>
        <taxon>Methanomicrobia</taxon>
        <taxon>Methanomicrobiales</taxon>
        <taxon>Methanoregulaceae</taxon>
        <taxon>Methanoregula</taxon>
    </lineage>
</organism>
<keyword evidence="5 7" id="KW-1133">Transmembrane helix</keyword>
<feature type="transmembrane region" description="Helical" evidence="7">
    <location>
        <begin position="30"/>
        <end position="47"/>
    </location>
</feature>
<proteinExistence type="predicted"/>
<feature type="transmembrane region" description="Helical" evidence="7">
    <location>
        <begin position="176"/>
        <end position="199"/>
    </location>
</feature>
<feature type="transmembrane region" description="Helical" evidence="7">
    <location>
        <begin position="348"/>
        <end position="373"/>
    </location>
</feature>
<comment type="subcellular location">
    <subcellularLocation>
        <location evidence="1">Cell membrane</location>
        <topology evidence="1">Multi-pass membrane protein</topology>
    </subcellularLocation>
</comment>
<feature type="transmembrane region" description="Helical" evidence="7">
    <location>
        <begin position="393"/>
        <end position="411"/>
    </location>
</feature>
<evidence type="ECO:0000313" key="10">
    <source>
        <dbReference type="Proteomes" id="UP000010824"/>
    </source>
</evidence>
<reference evidence="10" key="1">
    <citation type="submission" date="2011-12" db="EMBL/GenBank/DDBJ databases">
        <title>Complete sequence of Methanoregula formicicum SMSP.</title>
        <authorList>
            <person name="Lucas S."/>
            <person name="Han J."/>
            <person name="Lapidus A."/>
            <person name="Cheng J.-F."/>
            <person name="Goodwin L."/>
            <person name="Pitluck S."/>
            <person name="Peters L."/>
            <person name="Ovchinnikova G."/>
            <person name="Teshima H."/>
            <person name="Detter J.C."/>
            <person name="Han C."/>
            <person name="Tapia R."/>
            <person name="Land M."/>
            <person name="Hauser L."/>
            <person name="Kyrpides N."/>
            <person name="Ivanova N."/>
            <person name="Pagani I."/>
            <person name="Imachi H."/>
            <person name="Tamaki H."/>
            <person name="Sekiguchi Y."/>
            <person name="Kamagata Y."/>
            <person name="Cadillo-Quiroz H."/>
            <person name="Zinder S."/>
            <person name="Liu W.-T."/>
            <person name="Woyke T."/>
        </authorList>
    </citation>
    <scope>NUCLEOTIDE SEQUENCE [LARGE SCALE GENOMIC DNA]</scope>
    <source>
        <strain evidence="10">DSM 22288 / NBRC 105244 / SMSP</strain>
    </source>
</reference>
<keyword evidence="3" id="KW-1003">Cell membrane</keyword>
<dbReference type="RefSeq" id="WP_015285261.1">
    <property type="nucleotide sequence ID" value="NC_019943.1"/>
</dbReference>
<evidence type="ECO:0000256" key="2">
    <source>
        <dbReference type="ARBA" id="ARBA00022448"/>
    </source>
</evidence>
<reference evidence="9 10" key="2">
    <citation type="journal article" date="2014" name="Genome Announc.">
        <title>Complete Genome Sequence of Methanoregula formicica SMSPT, a Mesophilic Hydrogenotrophic Methanogen Isolated from a Methanogenic Upflow Anaerobic Sludge Blanket Reactor.</title>
        <authorList>
            <person name="Yamamoto K."/>
            <person name="Tamaki H."/>
            <person name="Cadillo-Quiroz H."/>
            <person name="Imachi H."/>
            <person name="Kyrpides N."/>
            <person name="Woyke T."/>
            <person name="Goodwin L."/>
            <person name="Zinder S.H."/>
            <person name="Kamagata Y."/>
            <person name="Liu W.T."/>
        </authorList>
    </citation>
    <scope>NUCLEOTIDE SEQUENCE [LARGE SCALE GENOMIC DNA]</scope>
    <source>
        <strain evidence="10">DSM 22288 / NBRC 105244 / SMSP</strain>
    </source>
</reference>
<dbReference type="GeneID" id="14310568"/>
<keyword evidence="2" id="KW-0813">Transport</keyword>
<evidence type="ECO:0000259" key="8">
    <source>
        <dbReference type="Pfam" id="PF03600"/>
    </source>
</evidence>
<feature type="transmembrane region" description="Helical" evidence="7">
    <location>
        <begin position="279"/>
        <end position="296"/>
    </location>
</feature>
<dbReference type="eggNOG" id="arCOG00238">
    <property type="taxonomic scope" value="Archaea"/>
</dbReference>
<dbReference type="KEGG" id="mfo:Metfor_1255"/>
<dbReference type="GO" id="GO:0005886">
    <property type="term" value="C:plasma membrane"/>
    <property type="evidence" value="ECO:0007669"/>
    <property type="project" value="UniProtKB-SubCell"/>
</dbReference>
<dbReference type="Pfam" id="PF03600">
    <property type="entry name" value="CitMHS"/>
    <property type="match status" value="1"/>
</dbReference>
<dbReference type="GO" id="GO:0055085">
    <property type="term" value="P:transmembrane transport"/>
    <property type="evidence" value="ECO:0007669"/>
    <property type="project" value="InterPro"/>
</dbReference>
<name>L0HG54_METFS</name>
<feature type="transmembrane region" description="Helical" evidence="7">
    <location>
        <begin position="247"/>
        <end position="267"/>
    </location>
</feature>
<dbReference type="OrthoDB" id="86089at2157"/>
<gene>
    <name evidence="9" type="ordered locus">Metfor_1255</name>
</gene>